<proteinExistence type="predicted"/>
<gene>
    <name evidence="4" type="ORF">BO80DRAFT_504265</name>
</gene>
<protein>
    <recommendedName>
        <fullName evidence="6">Peptidase A1 domain-containing protein</fullName>
    </recommendedName>
</protein>
<dbReference type="GeneID" id="37229281"/>
<dbReference type="Proteomes" id="UP000249402">
    <property type="component" value="Unassembled WGS sequence"/>
</dbReference>
<evidence type="ECO:0008006" key="6">
    <source>
        <dbReference type="Google" id="ProtNLM"/>
    </source>
</evidence>
<evidence type="ECO:0000313" key="5">
    <source>
        <dbReference type="Proteomes" id="UP000249402"/>
    </source>
</evidence>
<dbReference type="EMBL" id="KZ824456">
    <property type="protein sequence ID" value="RAK98140.1"/>
    <property type="molecule type" value="Genomic_DNA"/>
</dbReference>
<keyword evidence="2" id="KW-0472">Membrane</keyword>
<evidence type="ECO:0000313" key="4">
    <source>
        <dbReference type="EMBL" id="RAK98140.1"/>
    </source>
</evidence>
<dbReference type="AlphaFoldDB" id="A0A395GRE7"/>
<reference evidence="4 5" key="1">
    <citation type="submission" date="2018-02" db="EMBL/GenBank/DDBJ databases">
        <title>The genomes of Aspergillus section Nigri reveals drivers in fungal speciation.</title>
        <authorList>
            <consortium name="DOE Joint Genome Institute"/>
            <person name="Vesth T.C."/>
            <person name="Nybo J."/>
            <person name="Theobald S."/>
            <person name="Brandl J."/>
            <person name="Frisvad J.C."/>
            <person name="Nielsen K.F."/>
            <person name="Lyhne E.K."/>
            <person name="Kogle M.E."/>
            <person name="Kuo A."/>
            <person name="Riley R."/>
            <person name="Clum A."/>
            <person name="Nolan M."/>
            <person name="Lipzen A."/>
            <person name="Salamov A."/>
            <person name="Henrissat B."/>
            <person name="Wiebenga A."/>
            <person name="De vries R.P."/>
            <person name="Grigoriev I.V."/>
            <person name="Mortensen U.H."/>
            <person name="Andersen M.R."/>
            <person name="Baker S.E."/>
        </authorList>
    </citation>
    <scope>NUCLEOTIDE SEQUENCE [LARGE SCALE GENOMIC DNA]</scope>
    <source>
        <strain evidence="4 5">CBS 121593</strain>
    </source>
</reference>
<keyword evidence="2" id="KW-1133">Transmembrane helix</keyword>
<dbReference type="OrthoDB" id="4524137at2759"/>
<accession>A0A395GRE7</accession>
<keyword evidence="3" id="KW-0732">Signal</keyword>
<keyword evidence="2" id="KW-0812">Transmembrane</keyword>
<name>A0A395GRE7_9EURO</name>
<evidence type="ECO:0000256" key="1">
    <source>
        <dbReference type="SAM" id="MobiDB-lite"/>
    </source>
</evidence>
<organism evidence="4 5">
    <name type="scientific">Aspergillus ibericus CBS 121593</name>
    <dbReference type="NCBI Taxonomy" id="1448316"/>
    <lineage>
        <taxon>Eukaryota</taxon>
        <taxon>Fungi</taxon>
        <taxon>Dikarya</taxon>
        <taxon>Ascomycota</taxon>
        <taxon>Pezizomycotina</taxon>
        <taxon>Eurotiomycetes</taxon>
        <taxon>Eurotiomycetidae</taxon>
        <taxon>Eurotiales</taxon>
        <taxon>Aspergillaceae</taxon>
        <taxon>Aspergillus</taxon>
        <taxon>Aspergillus subgen. Circumdati</taxon>
    </lineage>
</organism>
<dbReference type="VEuPathDB" id="FungiDB:BO80DRAFT_504265"/>
<dbReference type="RefSeq" id="XP_025572468.1">
    <property type="nucleotide sequence ID" value="XM_025724416.1"/>
</dbReference>
<evidence type="ECO:0000256" key="2">
    <source>
        <dbReference type="SAM" id="Phobius"/>
    </source>
</evidence>
<keyword evidence="5" id="KW-1185">Reference proteome</keyword>
<feature type="region of interest" description="Disordered" evidence="1">
    <location>
        <begin position="103"/>
        <end position="135"/>
    </location>
</feature>
<feature type="signal peptide" evidence="3">
    <location>
        <begin position="1"/>
        <end position="26"/>
    </location>
</feature>
<feature type="chain" id="PRO_5017374792" description="Peptidase A1 domain-containing protein" evidence="3">
    <location>
        <begin position="27"/>
        <end position="452"/>
    </location>
</feature>
<evidence type="ECO:0000256" key="3">
    <source>
        <dbReference type="SAM" id="SignalP"/>
    </source>
</evidence>
<sequence>MANMASSRSHSSILLFLLALIPFTTAQITIDSDAQTTASPSVETISLIDASGIPITTASALDNNAWFIPLTGPASSPTGASWGAQVQYDNDLAEMLPIAFGTTTTTSTSTSTTSTSTPTTATLLSAGSPSSETGTLELELPLPTSNTLLLGKDTTLTITSPNTTNTTTLSTLPVGINLGLANHWNGSLVLGGNYDSNRIYNEPHWQTTPETSSNNSTFITTGLQSLSAVTLNLYTTPNTTTTTSSSSSSELYPFGTSTLQSSTTPLPALLNFTSETITVPSLSWCNRNISIIFNPTEEAYPEFDIPIWGDLIPAGERCVVMDTGVVVLGRPFFQAAYLYVAAEGNVYFSSVTREDRPVVTREFDLHVRLSEAVEGTDMGVNGTGYGYGGGNGTGYGGNGTTAGGKGVVSGAAIGVKGRGWGVLTAVGVVVVVVNGFFTRALNPSHSRRTNLR</sequence>
<feature type="transmembrane region" description="Helical" evidence="2">
    <location>
        <begin position="420"/>
        <end position="442"/>
    </location>
</feature>